<evidence type="ECO:0000313" key="3">
    <source>
        <dbReference type="EMBL" id="SCL58405.1"/>
    </source>
</evidence>
<keyword evidence="2" id="KW-0812">Transmembrane</keyword>
<evidence type="ECO:0000313" key="4">
    <source>
        <dbReference type="Proteomes" id="UP000198937"/>
    </source>
</evidence>
<dbReference type="STRING" id="683228.GA0070617_3809"/>
<name>A0A1C6UWJ2_9ACTN</name>
<feature type="transmembrane region" description="Helical" evidence="2">
    <location>
        <begin position="133"/>
        <end position="153"/>
    </location>
</feature>
<dbReference type="EMBL" id="FMIA01000002">
    <property type="protein sequence ID" value="SCL58405.1"/>
    <property type="molecule type" value="Genomic_DNA"/>
</dbReference>
<proteinExistence type="predicted"/>
<dbReference type="Proteomes" id="UP000198937">
    <property type="component" value="Unassembled WGS sequence"/>
</dbReference>
<gene>
    <name evidence="3" type="ORF">GA0070617_3809</name>
</gene>
<evidence type="ECO:0000256" key="2">
    <source>
        <dbReference type="SAM" id="Phobius"/>
    </source>
</evidence>
<accession>A0A1C6UWJ2</accession>
<protein>
    <submittedName>
        <fullName evidence="3">Uncharacterized protein</fullName>
    </submittedName>
</protein>
<keyword evidence="2" id="KW-0472">Membrane</keyword>
<dbReference type="AlphaFoldDB" id="A0A1C6UWJ2"/>
<dbReference type="RefSeq" id="WP_091440056.1">
    <property type="nucleotide sequence ID" value="NZ_BMMJ01000014.1"/>
</dbReference>
<reference evidence="3 4" key="1">
    <citation type="submission" date="2016-06" db="EMBL/GenBank/DDBJ databases">
        <authorList>
            <person name="Kjaerup R.B."/>
            <person name="Dalgaard T.S."/>
            <person name="Juul-Madsen H.R."/>
        </authorList>
    </citation>
    <scope>NUCLEOTIDE SEQUENCE [LARGE SCALE GENOMIC DNA]</scope>
    <source>
        <strain evidence="3 4">DSM 45577</strain>
    </source>
</reference>
<keyword evidence="2" id="KW-1133">Transmembrane helix</keyword>
<sequence length="265" mass="28550">MTDPVWWLIMAAAAVVLGSRRGRLQSSPGSDGEHSLVNQEDLAHDESDDQVSRPCRPTPRPARAPGTSRGTTVGTNATRYAARRSGSPGLRLLHHGSSERTTVGHLVVVATRSDPNTPAAPAPRPYGRHRLPLLAALTVVTLTAVCVVLVPFGQTSRSGRPFCPKRESRVISAEGQTLWVWLRRENSSTFVNLCWVGSPTQKVTGWSGAAVDTSHADAQVTFSVLALTAHTALGHAELQPGRIWRVTFRFDSAGKRPSLSTTVRT</sequence>
<keyword evidence="4" id="KW-1185">Reference proteome</keyword>
<organism evidence="3 4">
    <name type="scientific">Micromonospora yangpuensis</name>
    <dbReference type="NCBI Taxonomy" id="683228"/>
    <lineage>
        <taxon>Bacteria</taxon>
        <taxon>Bacillati</taxon>
        <taxon>Actinomycetota</taxon>
        <taxon>Actinomycetes</taxon>
        <taxon>Micromonosporales</taxon>
        <taxon>Micromonosporaceae</taxon>
        <taxon>Micromonospora</taxon>
    </lineage>
</organism>
<feature type="region of interest" description="Disordered" evidence="1">
    <location>
        <begin position="41"/>
        <end position="95"/>
    </location>
</feature>
<evidence type="ECO:0000256" key="1">
    <source>
        <dbReference type="SAM" id="MobiDB-lite"/>
    </source>
</evidence>